<dbReference type="KEGG" id="ipc:IPA_07050"/>
<protein>
    <submittedName>
        <fullName evidence="1">Uncharacterized protein</fullName>
    </submittedName>
</protein>
<accession>A0A977PL51</accession>
<proteinExistence type="predicted"/>
<dbReference type="Proteomes" id="UP001063698">
    <property type="component" value="Chromosome"/>
</dbReference>
<dbReference type="EMBL" id="CP006868">
    <property type="protein sequence ID" value="UXD22653.1"/>
    <property type="molecule type" value="Genomic_DNA"/>
</dbReference>
<organism evidence="1 2">
    <name type="scientific">Ignicoccus pacificus DSM 13166</name>
    <dbReference type="NCBI Taxonomy" id="940294"/>
    <lineage>
        <taxon>Archaea</taxon>
        <taxon>Thermoproteota</taxon>
        <taxon>Thermoprotei</taxon>
        <taxon>Desulfurococcales</taxon>
        <taxon>Desulfurococcaceae</taxon>
        <taxon>Ignicoccus</taxon>
    </lineage>
</organism>
<dbReference type="AlphaFoldDB" id="A0A977PL51"/>
<reference evidence="1" key="1">
    <citation type="submission" date="2013-11" db="EMBL/GenBank/DDBJ databases">
        <title>Comparative genomics of Ignicoccus.</title>
        <authorList>
            <person name="Podar M."/>
        </authorList>
    </citation>
    <scope>NUCLEOTIDE SEQUENCE</scope>
    <source>
        <strain evidence="1">DSM 13166</strain>
    </source>
</reference>
<sequence length="127" mass="14612">MRRPTKALEQFDKVLEELKSEGVTVVVTDHLDIPHHGEASALIEDLEVFKKLAKKSGTVAAMVAYEEHANLLVIYGLTRVDWLYVLYNVHVNVAGSSFRLSGPPQMKEEVKRKVREFYQKWLELMKE</sequence>
<evidence type="ECO:0000313" key="1">
    <source>
        <dbReference type="EMBL" id="UXD22653.1"/>
    </source>
</evidence>
<keyword evidence="2" id="KW-1185">Reference proteome</keyword>
<evidence type="ECO:0000313" key="2">
    <source>
        <dbReference type="Proteomes" id="UP001063698"/>
    </source>
</evidence>
<name>A0A977PL51_9CREN</name>
<gene>
    <name evidence="1" type="ORF">IPA_07050</name>
</gene>